<dbReference type="InterPro" id="IPR038120">
    <property type="entry name" value="Rpb1_funnel_sf"/>
</dbReference>
<feature type="transmembrane region" description="Helical" evidence="23">
    <location>
        <begin position="185"/>
        <end position="202"/>
    </location>
</feature>
<evidence type="ECO:0000256" key="1">
    <source>
        <dbReference type="ARBA" id="ARBA00004123"/>
    </source>
</evidence>
<dbReference type="GO" id="GO:0003899">
    <property type="term" value="F:DNA-directed RNA polymerase activity"/>
    <property type="evidence" value="ECO:0007669"/>
    <property type="project" value="UniProtKB-EC"/>
</dbReference>
<evidence type="ECO:0000313" key="25">
    <source>
        <dbReference type="EMBL" id="TPP41358.1"/>
    </source>
</evidence>
<evidence type="ECO:0000256" key="17">
    <source>
        <dbReference type="ARBA" id="ARBA00023242"/>
    </source>
</evidence>
<feature type="transmembrane region" description="Helical" evidence="23">
    <location>
        <begin position="128"/>
        <end position="146"/>
    </location>
</feature>
<reference evidence="26" key="1">
    <citation type="submission" date="2019-02" db="EMBL/GenBank/DDBJ databases">
        <title>FDA dAtabase for Regulatory Grade micrObial Sequences (FDA-ARGOS): Supporting development and validation of Infectious Disease Dx tests.</title>
        <authorList>
            <person name="Duncan R."/>
            <person name="Fisher C."/>
            <person name="Tallon L."/>
            <person name="Sadzewicz L."/>
            <person name="Sengamalay N."/>
            <person name="Ott S."/>
            <person name="Godinez A."/>
            <person name="Nagaraj S."/>
            <person name="Vavikolanu K."/>
            <person name="Vyas G."/>
            <person name="Nadendla S."/>
            <person name="Aluvathingal J."/>
            <person name="Sichtig H."/>
        </authorList>
    </citation>
    <scope>NUCLEOTIDE SEQUENCE [LARGE SCALE GENOMIC DNA]</scope>
    <source>
        <strain evidence="26">FDAARGOS_360</strain>
    </source>
</reference>
<evidence type="ECO:0000256" key="5">
    <source>
        <dbReference type="ARBA" id="ARBA00022475"/>
    </source>
</evidence>
<evidence type="ECO:0000256" key="7">
    <source>
        <dbReference type="ARBA" id="ARBA00022679"/>
    </source>
</evidence>
<protein>
    <recommendedName>
        <fullName evidence="21">DNA-directed RNA polymerase subunit</fullName>
        <ecNumber evidence="21">2.7.7.6</ecNumber>
    </recommendedName>
</protein>
<dbReference type="FunFam" id="3.30.1490.180:FF:000006">
    <property type="entry name" value="DNA-directed RNA polymerase subunit"/>
    <property type="match status" value="1"/>
</dbReference>
<evidence type="ECO:0000256" key="16">
    <source>
        <dbReference type="ARBA" id="ARBA00023163"/>
    </source>
</evidence>
<dbReference type="SMART" id="SM00663">
    <property type="entry name" value="RPOLA_N"/>
    <property type="match status" value="1"/>
</dbReference>
<keyword evidence="9 21" id="KW-0548">Nucleotidyltransferase</keyword>
<dbReference type="Pfam" id="PF00623">
    <property type="entry name" value="RNA_pol_Rpb1_2"/>
    <property type="match status" value="1"/>
</dbReference>
<comment type="function">
    <text evidence="21">DNA-dependent RNA polymerase catalyzes the transcription of DNA into RNA using the four ribonucleoside triphosphates as substrates.</text>
</comment>
<dbReference type="VEuPathDB" id="TriTrypDB:LdBPK_312680.1"/>
<evidence type="ECO:0000259" key="24">
    <source>
        <dbReference type="SMART" id="SM00663"/>
    </source>
</evidence>
<dbReference type="Gene3D" id="6.20.50.80">
    <property type="match status" value="1"/>
</dbReference>
<dbReference type="SUPFAM" id="SSF64484">
    <property type="entry name" value="beta and beta-prime subunits of DNA dependent RNA-polymerase"/>
    <property type="match status" value="1"/>
</dbReference>
<dbReference type="InterPro" id="IPR007083">
    <property type="entry name" value="RNA_pol_Rpb1_4"/>
</dbReference>
<keyword evidence="13 23" id="KW-1133">Transmembrane helix</keyword>
<dbReference type="FunFam" id="4.10.860.120:FF:000003">
    <property type="entry name" value="DNA-directed RNA polymerase subunit"/>
    <property type="match status" value="1"/>
</dbReference>
<feature type="region of interest" description="Disordered" evidence="22">
    <location>
        <begin position="1999"/>
        <end position="2041"/>
    </location>
</feature>
<feature type="transmembrane region" description="Helical" evidence="23">
    <location>
        <begin position="298"/>
        <end position="317"/>
    </location>
</feature>
<dbReference type="EMBL" id="RHLD01000005">
    <property type="protein sequence ID" value="TPP41358.1"/>
    <property type="molecule type" value="Genomic_DNA"/>
</dbReference>
<comment type="caution">
    <text evidence="25">The sequence shown here is derived from an EMBL/GenBank/DDBJ whole genome shotgun (WGS) entry which is preliminary data.</text>
</comment>
<dbReference type="Proteomes" id="UP000318821">
    <property type="component" value="Unassembled WGS sequence"/>
</dbReference>
<keyword evidence="5" id="KW-1003">Cell membrane</keyword>
<dbReference type="Pfam" id="PF04992">
    <property type="entry name" value="RNA_pol_Rpb1_6"/>
    <property type="match status" value="1"/>
</dbReference>
<feature type="compositionally biased region" description="Polar residues" evidence="22">
    <location>
        <begin position="2024"/>
        <end position="2033"/>
    </location>
</feature>
<evidence type="ECO:0000256" key="22">
    <source>
        <dbReference type="SAM" id="MobiDB-lite"/>
    </source>
</evidence>
<dbReference type="Pfam" id="PF04990">
    <property type="entry name" value="RNA_pol_Rpb1_7"/>
    <property type="match status" value="1"/>
</dbReference>
<evidence type="ECO:0000256" key="23">
    <source>
        <dbReference type="SAM" id="Phobius"/>
    </source>
</evidence>
<feature type="transmembrane region" description="Helical" evidence="23">
    <location>
        <begin position="364"/>
        <end position="382"/>
    </location>
</feature>
<comment type="catalytic activity">
    <reaction evidence="19">
        <text>fluoride(in) = fluoride(out)</text>
        <dbReference type="Rhea" id="RHEA:76159"/>
        <dbReference type="ChEBI" id="CHEBI:17051"/>
    </reaction>
    <physiologicalReaction direction="left-to-right" evidence="19">
        <dbReference type="Rhea" id="RHEA:76160"/>
    </physiologicalReaction>
</comment>
<feature type="compositionally biased region" description="Basic and acidic residues" evidence="22">
    <location>
        <begin position="39"/>
        <end position="62"/>
    </location>
</feature>
<evidence type="ECO:0000256" key="13">
    <source>
        <dbReference type="ARBA" id="ARBA00022989"/>
    </source>
</evidence>
<dbReference type="Gene3D" id="4.10.860.120">
    <property type="entry name" value="RNA polymerase II, clamp domain"/>
    <property type="match status" value="1"/>
</dbReference>
<dbReference type="GO" id="GO:0005665">
    <property type="term" value="C:RNA polymerase II, core complex"/>
    <property type="evidence" value="ECO:0007669"/>
    <property type="project" value="TreeGrafter"/>
</dbReference>
<evidence type="ECO:0000256" key="18">
    <source>
        <dbReference type="ARBA" id="ARBA00035120"/>
    </source>
</evidence>
<keyword evidence="10" id="KW-0479">Metal-binding</keyword>
<dbReference type="InterPro" id="IPR007080">
    <property type="entry name" value="RNA_pol_Rpb1_1"/>
</dbReference>
<feature type="region of interest" description="Disordered" evidence="22">
    <location>
        <begin position="1"/>
        <end position="76"/>
    </location>
</feature>
<keyword evidence="12" id="KW-0460">Magnesium</keyword>
<dbReference type="InterPro" id="IPR038593">
    <property type="entry name" value="RNA_pol_Rpb1_7_sf"/>
</dbReference>
<evidence type="ECO:0000256" key="12">
    <source>
        <dbReference type="ARBA" id="ARBA00022842"/>
    </source>
</evidence>
<dbReference type="Gene3D" id="6.10.250.2940">
    <property type="match status" value="1"/>
</dbReference>
<evidence type="ECO:0000313" key="26">
    <source>
        <dbReference type="Proteomes" id="UP000318821"/>
    </source>
</evidence>
<dbReference type="PANTHER" id="PTHR19376">
    <property type="entry name" value="DNA-DIRECTED RNA POLYMERASE"/>
    <property type="match status" value="1"/>
</dbReference>
<organism evidence="25 26">
    <name type="scientific">Leishmania donovani</name>
    <dbReference type="NCBI Taxonomy" id="5661"/>
    <lineage>
        <taxon>Eukaryota</taxon>
        <taxon>Discoba</taxon>
        <taxon>Euglenozoa</taxon>
        <taxon>Kinetoplastea</taxon>
        <taxon>Metakinetoplastina</taxon>
        <taxon>Trypanosomatida</taxon>
        <taxon>Trypanosomatidae</taxon>
        <taxon>Leishmaniinae</taxon>
        <taxon>Leishmania</taxon>
    </lineage>
</organism>
<feature type="transmembrane region" description="Helical" evidence="23">
    <location>
        <begin position="237"/>
        <end position="259"/>
    </location>
</feature>
<dbReference type="Gene3D" id="2.40.40.20">
    <property type="match status" value="1"/>
</dbReference>
<dbReference type="InterPro" id="IPR006592">
    <property type="entry name" value="RNA_pol_N"/>
</dbReference>
<dbReference type="InterPro" id="IPR007081">
    <property type="entry name" value="RNA_pol_Rpb1_5"/>
</dbReference>
<evidence type="ECO:0000256" key="3">
    <source>
        <dbReference type="ARBA" id="ARBA00006460"/>
    </source>
</evidence>
<dbReference type="Gene3D" id="1.10.132.30">
    <property type="match status" value="1"/>
</dbReference>
<evidence type="ECO:0000256" key="15">
    <source>
        <dbReference type="ARBA" id="ARBA00023136"/>
    </source>
</evidence>
<dbReference type="GO" id="GO:0006351">
    <property type="term" value="P:DNA-templated transcription"/>
    <property type="evidence" value="ECO:0007669"/>
    <property type="project" value="InterPro"/>
</dbReference>
<keyword evidence="6 21" id="KW-0240">DNA-directed RNA polymerase</keyword>
<dbReference type="InterPro" id="IPR045867">
    <property type="entry name" value="DNA-dir_RpoC_beta_prime"/>
</dbReference>
<evidence type="ECO:0000256" key="4">
    <source>
        <dbReference type="ARBA" id="ARBA00011730"/>
    </source>
</evidence>
<keyword evidence="11" id="KW-0862">Zinc</keyword>
<dbReference type="InterPro" id="IPR042102">
    <property type="entry name" value="RNA_pol_Rpb1_3_sf"/>
</dbReference>
<dbReference type="CDD" id="cd02733">
    <property type="entry name" value="RNAP_II_RPB1_N"/>
    <property type="match status" value="1"/>
</dbReference>
<dbReference type="Gene3D" id="3.30.1490.180">
    <property type="entry name" value="RNA polymerase ii"/>
    <property type="match status" value="1"/>
</dbReference>
<dbReference type="Pfam" id="PF04997">
    <property type="entry name" value="RNA_pol_Rpb1_1"/>
    <property type="match status" value="1"/>
</dbReference>
<evidence type="ECO:0000256" key="8">
    <source>
        <dbReference type="ARBA" id="ARBA00022692"/>
    </source>
</evidence>
<sequence length="2041" mass="225015">MNRCSLRQQGARLDTVKPVKQAFPADVPPAAHSPAGAPDGHRTVFSHHDGEAHNDTARRDEQASYSSQSSLPPAPSAVTPYTGNWPPYALLLVSCLIVAAAGLGGSAARVALQKCFEKNPFFPKYNYIGPNILGSFLMGFSVTVLPPEAALPLTYRALCVGFCGSFTTFSSWIVKVMVQNTVADAFEHLLIGGTMPLVFFLWGRDCGRGVRWCCAHVVGSPWETWPLHRSLLRAVDAVVLVLVVLASILSPVLVLVYISEGGIRVISADDVRVVALAPAGAVTRFVLSVCLNKRACAAQFPLGTLAANLLGVLLAVVMCNMEVNHLSCEWCIVVRNGIGGALSTVSSVANELVSFYGSGRMPLAYVYALVSVGFSVFIAGVGRPQLHRRGMPLQKVHEVQFEVFKEAQIKAYAKCIIEHAKSYEHGQPVRGGINDLRMGTTDFEYSCETCGLKHPECPGHFGYVELAEPIFNINVFDVVLIALKCVCKYCGALLMDTNDPSEMKKIAHLQGLNRLRMVAKLCGSVCKRSKDIQGCEGKGRQPRIGRFAGIYPGLQIKVTQEEQDYVWHAENARQVLDRVSDSDALIMGFDPRFCHPRDLILTVLPIPPPQVRPAVAFGSAKSDDELTHQIMSIVKRNIQLRKDKESGVKAAVDRSRALLQEHVATFFNNASTYYKPAKVGDTKKLKSLTERLKGKYGRLRGNLMGKRVDFSARTVITGDPNIDVDEVGVPFSVAMTLTFPERVNVINKKRLTEFVQRTTYPSANYIIRPNGNVTKLALVKDRNAVHLDVGDVVERHVIDGDVVLFNRQPTLHRMSMMGHRVRVLNYNTFRLNLSCTTPYNADFDGDEMNLHVPQSLLTKAELIEMMMVPKNFVSPNKSAPCMGIVQDSLLGSYRLTDKDTFVDKYFIQSVALWLDLWELPIPAILKPRPLWTGKQIFSLILPEVNHPASPYDKPPFPHNDKKIMIQRGQLLVGAITKGVVGAAPGSLIHVIFNERGSDEVAKFINGVQRITTYFNYCFAFSVGVQDTVADATTLKEMNNVLHKTRQSVEKIGAAANNGKLTRKAGMSLLQSFEADVNSALNKCREEAAKKALSNVRRTNSFKVMIEAGSKGSDLNICQIAVFVGQQNVAGSRIPFGFRRRTLPHFMLDDYGETSRGMATRGYVEGLQPHEFYFHTMAGREGLIDTAVKTSDTGYLQRKLVKALEDVHASYDGTVRNANQELIQLAYGEDGLDGARIEGNQAFPIPHMTNSEMADKYRYEYNDEGSFSENMGGHYMDPFVRDSLLRDPQSVLKLQEEFEQLMKDRAMSRLVIDMEDKNKLKMNLPVNVARLIQNARTTMGKRSQVSNLNPITVINRVRELQEDLAQLFPSYHKDYNGRFANVLSQQRVERALTLFGIHLRQILGSKRVLKEYKLNDKAFEYLLKEIRTKYQQSLITPGEIIGAIAAQSCGEPATQMTLNTFHNAGISSKNVTLGVPRLLELLNVSKNQRNASVAVCLIREYQKRNKAQEAQQFIEYCTLANITTTVQIIYDPDPRNTVVAEDEEMIRWEQAVMNEEDEEPDAEQPPSPFIARLILDNDLFNDKRLNMKDVKSAIRQVDDTYMVQANMENDGQRIVRLRPRKCTGADSVPALTKAVAQLLQSVHLRGIPGIKKTLLKEGNTFRVDPETGGIKNESSWMVDTEGTALQRIFVGVVNNEGKNIIDFSKTSSNKIPEVVTVLGIEAARRKLLSELREAYLAYGLNINYRHYTILVDTMCQRGYLMAVSRTGINRSETSGPLMRCSFEETVKVLMTAAAFGEKDPVRGVSASLVLGNQARIGTGLFDLLLDMSKLQHVVPLDKATEARTSNVYHTDASVAPGSSTLQGSHGELPPSTVHENSSLAAGASSVYPRHERAGMYGGIPIEASEVQFSSALPTVMGTVLAASNTTEYHSSHHLSGASTYLASSALPSASALDTELSSYHLQSVARSTAYGYAPVTASGMPMPGGAQLSVGEGGSMPYPYEASNGERFGSLGGAASSRASAPYDPTQQPSQEFSPTEEQEEP</sequence>
<dbReference type="GO" id="GO:0003677">
    <property type="term" value="F:DNA binding"/>
    <property type="evidence" value="ECO:0007669"/>
    <property type="project" value="UniProtKB-KW"/>
</dbReference>
<keyword evidence="17" id="KW-0539">Nucleus</keyword>
<dbReference type="FunFam" id="2.40.40.20:FF:000019">
    <property type="entry name" value="DNA-directed RNA polymerase II subunit RPB1"/>
    <property type="match status" value="1"/>
</dbReference>
<keyword evidence="7 21" id="KW-0808">Transferase</keyword>
<feature type="domain" description="RNA polymerase N-terminal" evidence="24">
    <location>
        <begin position="597"/>
        <end position="896"/>
    </location>
</feature>
<dbReference type="Pfam" id="PF05000">
    <property type="entry name" value="RNA_pol_Rpb1_4"/>
    <property type="match status" value="1"/>
</dbReference>
<dbReference type="FunFam" id="1.10.274.100:FF:000013">
    <property type="entry name" value="DNA-directed RNA polymerase subunit"/>
    <property type="match status" value="1"/>
</dbReference>
<dbReference type="VEuPathDB" id="TriTrypDB:LDHU3_31.4760"/>
<name>A0A504X044_LEIDO</name>
<dbReference type="Gene3D" id="1.10.274.100">
    <property type="entry name" value="RNA polymerase Rpb1, domain 3"/>
    <property type="match status" value="1"/>
</dbReference>
<dbReference type="InterPro" id="IPR007066">
    <property type="entry name" value="RNA_pol_Rpb1_3"/>
</dbReference>
<evidence type="ECO:0000256" key="9">
    <source>
        <dbReference type="ARBA" id="ARBA00022695"/>
    </source>
</evidence>
<comment type="subcellular location">
    <subcellularLocation>
        <location evidence="2">Cell membrane</location>
        <topology evidence="2">Multi-pass membrane protein</topology>
    </subcellularLocation>
    <subcellularLocation>
        <location evidence="1">Nucleus</location>
    </subcellularLocation>
</comment>
<keyword evidence="8 23" id="KW-0812">Transmembrane</keyword>
<comment type="similarity">
    <text evidence="3 21">Belongs to the RNA polymerase beta' chain family.</text>
</comment>
<keyword evidence="15 23" id="KW-0472">Membrane</keyword>
<dbReference type="InterPro" id="IPR003691">
    <property type="entry name" value="FluC"/>
</dbReference>
<feature type="region of interest" description="Disordered" evidence="22">
    <location>
        <begin position="1853"/>
        <end position="1874"/>
    </location>
</feature>
<dbReference type="GO" id="GO:0005886">
    <property type="term" value="C:plasma membrane"/>
    <property type="evidence" value="ECO:0007669"/>
    <property type="project" value="UniProtKB-SubCell"/>
</dbReference>
<evidence type="ECO:0000256" key="20">
    <source>
        <dbReference type="ARBA" id="ARBA00048552"/>
    </source>
</evidence>
<dbReference type="CDD" id="cd02584">
    <property type="entry name" value="RNAP_II_Rpb1_C"/>
    <property type="match status" value="1"/>
</dbReference>
<dbReference type="Pfam" id="PF04998">
    <property type="entry name" value="RNA_pol_Rpb1_5"/>
    <property type="match status" value="1"/>
</dbReference>
<dbReference type="EC" id="2.7.7.6" evidence="21"/>
<comment type="similarity">
    <text evidence="18">Belongs to the fluoride channel Fluc/FEX (TC 1.A.43) family.</text>
</comment>
<proteinExistence type="inferred from homology"/>
<dbReference type="FunFam" id="1.10.150.390:FF:000001">
    <property type="entry name" value="DNA-directed RNA polymerase subunit"/>
    <property type="match status" value="1"/>
</dbReference>
<dbReference type="Gene3D" id="3.30.1360.140">
    <property type="match status" value="1"/>
</dbReference>
<feature type="transmembrane region" description="Helical" evidence="23">
    <location>
        <begin position="153"/>
        <end position="173"/>
    </location>
</feature>
<dbReference type="Pfam" id="PF04983">
    <property type="entry name" value="RNA_pol_Rpb1_3"/>
    <property type="match status" value="1"/>
</dbReference>
<keyword evidence="14" id="KW-0238">DNA-binding</keyword>
<comment type="catalytic activity">
    <reaction evidence="20 21">
        <text>RNA(n) + a ribonucleoside 5'-triphosphate = RNA(n+1) + diphosphate</text>
        <dbReference type="Rhea" id="RHEA:21248"/>
        <dbReference type="Rhea" id="RHEA-COMP:14527"/>
        <dbReference type="Rhea" id="RHEA-COMP:17342"/>
        <dbReference type="ChEBI" id="CHEBI:33019"/>
        <dbReference type="ChEBI" id="CHEBI:61557"/>
        <dbReference type="ChEBI" id="CHEBI:140395"/>
        <dbReference type="EC" id="2.7.7.6"/>
    </reaction>
</comment>
<evidence type="ECO:0000256" key="19">
    <source>
        <dbReference type="ARBA" id="ARBA00035585"/>
    </source>
</evidence>
<evidence type="ECO:0000256" key="14">
    <source>
        <dbReference type="ARBA" id="ARBA00023125"/>
    </source>
</evidence>
<evidence type="ECO:0000256" key="6">
    <source>
        <dbReference type="ARBA" id="ARBA00022478"/>
    </source>
</evidence>
<dbReference type="PANTHER" id="PTHR19376:SF37">
    <property type="entry name" value="DNA-DIRECTED RNA POLYMERASE II SUBUNIT RPB1"/>
    <property type="match status" value="1"/>
</dbReference>
<dbReference type="InterPro" id="IPR044893">
    <property type="entry name" value="RNA_pol_Rpb1_clamp_domain"/>
</dbReference>
<evidence type="ECO:0000256" key="10">
    <source>
        <dbReference type="ARBA" id="ARBA00022723"/>
    </source>
</evidence>
<dbReference type="InterPro" id="IPR000722">
    <property type="entry name" value="RNA_pol_asu"/>
</dbReference>
<accession>A0A504X044</accession>
<evidence type="ECO:0000256" key="2">
    <source>
        <dbReference type="ARBA" id="ARBA00004651"/>
    </source>
</evidence>
<evidence type="ECO:0000256" key="11">
    <source>
        <dbReference type="ARBA" id="ARBA00022833"/>
    </source>
</evidence>
<dbReference type="InterPro" id="IPR007073">
    <property type="entry name" value="RNA_pol_Rpb1_7"/>
</dbReference>
<dbReference type="Pfam" id="PF02537">
    <property type="entry name" value="CRCB"/>
    <property type="match status" value="2"/>
</dbReference>
<evidence type="ECO:0000256" key="21">
    <source>
        <dbReference type="RuleBase" id="RU004279"/>
    </source>
</evidence>
<dbReference type="InterPro" id="IPR007075">
    <property type="entry name" value="RNA_pol_Rpb1_6"/>
</dbReference>
<dbReference type="GO" id="GO:0046872">
    <property type="term" value="F:metal ion binding"/>
    <property type="evidence" value="ECO:0007669"/>
    <property type="project" value="UniProtKB-KW"/>
</dbReference>
<dbReference type="Gene3D" id="1.10.150.390">
    <property type="match status" value="1"/>
</dbReference>
<gene>
    <name evidence="25" type="ORF">CGC20_2840</name>
</gene>
<comment type="subunit">
    <text evidence="4">Component of the RNA polymerase II (Pol II) complex consisting of 12 subunits.</text>
</comment>
<dbReference type="VEuPathDB" id="TriTrypDB:LdCL_310034800"/>
<keyword evidence="16 21" id="KW-0804">Transcription</keyword>
<feature type="transmembrane region" description="Helical" evidence="23">
    <location>
        <begin position="88"/>
        <end position="108"/>
    </location>
</feature>